<evidence type="ECO:0000313" key="1">
    <source>
        <dbReference type="EMBL" id="MCW3807317.1"/>
    </source>
</evidence>
<comment type="caution">
    <text evidence="1">The sequence shown here is derived from an EMBL/GenBank/DDBJ whole genome shotgun (WGS) entry which is preliminary data.</text>
</comment>
<dbReference type="Proteomes" id="UP001207408">
    <property type="component" value="Unassembled WGS sequence"/>
</dbReference>
<dbReference type="AlphaFoldDB" id="A0AAE3MHS6"/>
<accession>A0AAE3MHS6</accession>
<dbReference type="EMBL" id="JAPDPI010000043">
    <property type="protein sequence ID" value="MCW3807317.1"/>
    <property type="molecule type" value="Genomic_DNA"/>
</dbReference>
<gene>
    <name evidence="1" type="ORF">OM074_16895</name>
</gene>
<evidence type="ECO:0000313" key="2">
    <source>
        <dbReference type="Proteomes" id="UP001207408"/>
    </source>
</evidence>
<reference evidence="1" key="1">
    <citation type="submission" date="2022-10" db="EMBL/GenBank/DDBJ databases">
        <authorList>
            <person name="Yu W.X."/>
        </authorList>
    </citation>
    <scope>NUCLEOTIDE SEQUENCE</scope>
    <source>
        <strain evidence="1">D04</strain>
    </source>
</reference>
<organism evidence="1 2">
    <name type="scientific">Plebeiibacterium marinum</name>
    <dbReference type="NCBI Taxonomy" id="2992111"/>
    <lineage>
        <taxon>Bacteria</taxon>
        <taxon>Pseudomonadati</taxon>
        <taxon>Bacteroidota</taxon>
        <taxon>Bacteroidia</taxon>
        <taxon>Marinilabiliales</taxon>
        <taxon>Marinilabiliaceae</taxon>
        <taxon>Plebeiibacterium</taxon>
    </lineage>
</organism>
<name>A0AAE3MHS6_9BACT</name>
<sequence>MDINKLPHTFHIPVMGTGYTIESPLKVAKYGINSVIPLSDHYIMNPLIEIHSCKHNLRYELLDPYDPENRAIIIRQYLNLVNDIVQKQFEEVRNSPFIAGSEITKYFEMLPSNTPLKVKYNQMLESVGDMKGKLQDELRDLMLPGSIDVNIMTKLDGVNYTKQNEPYPTDYNDAHSALRGFAESKLDASLILSAGLNPRLYGYMANFKDFFPDAQGKMKKRIALKVSDYRSAMIQGKFLAKKGLWVSEFRIESGLNCGGHAFATDGYLLGPILNDFKENKKELNKQLHTTYAEVLKKEKDIEVDRALPLLYTVQGGIGDAYEHQMLLDYYGMESVGWGSPFMLVPEATTVDKFTQNLLLKGKENDFYLSRISPLGVPFNSIKGNWADKEKQKRIDEGNPGAVCLKKFLQFNTEFTPKSICTASVQYQKNKISQLKKAIANPIELKEKVDKVVEKVCLCTGLGNTVLDYYKLPLAKGNHGVVVCPGPNLAYFNRINSLREMVNHIYGKTTHLFNNDRPNVFIKELKIYIDYLKAKIEVESKNENTPVKVKYFTLFKANLLDGIAYYKKIFSDNDSILMNMKDKVLSDLGIYKLELEKVLIPQPIK</sequence>
<keyword evidence="2" id="KW-1185">Reference proteome</keyword>
<proteinExistence type="predicted"/>
<protein>
    <submittedName>
        <fullName evidence="1">Uncharacterized protein</fullName>
    </submittedName>
</protein>
<dbReference type="RefSeq" id="WP_301201606.1">
    <property type="nucleotide sequence ID" value="NZ_JAPDPI010000043.1"/>
</dbReference>